<dbReference type="AlphaFoldDB" id="A0A9P8Q3X8"/>
<reference evidence="2" key="2">
    <citation type="submission" date="2021-01" db="EMBL/GenBank/DDBJ databases">
        <authorList>
            <person name="Schikora-Tamarit M.A."/>
        </authorList>
    </citation>
    <scope>NUCLEOTIDE SEQUENCE</scope>
    <source>
        <strain evidence="2">CBS2887</strain>
    </source>
</reference>
<proteinExistence type="predicted"/>
<dbReference type="InterPro" id="IPR042470">
    <property type="entry name" value="RMI1_N_C_sf"/>
</dbReference>
<dbReference type="EMBL" id="JAEUBG010003483">
    <property type="protein sequence ID" value="KAH3682710.1"/>
    <property type="molecule type" value="Genomic_DNA"/>
</dbReference>
<evidence type="ECO:0000313" key="2">
    <source>
        <dbReference type="EMBL" id="KAH3682710.1"/>
    </source>
</evidence>
<protein>
    <recommendedName>
        <fullName evidence="1">RecQ mediated genome instability protein 1 OB-fold domain-containing protein</fullName>
    </recommendedName>
</protein>
<dbReference type="InterPro" id="IPR013894">
    <property type="entry name" value="RMI1_OB"/>
</dbReference>
<dbReference type="Gene3D" id="2.40.50.770">
    <property type="entry name" value="RecQ-mediated genome instability protein Rmi1, C-terminal domain"/>
    <property type="match status" value="1"/>
</dbReference>
<feature type="domain" description="RecQ mediated genome instability protein 1 OB-fold" evidence="1">
    <location>
        <begin position="43"/>
        <end position="217"/>
    </location>
</feature>
<comment type="caution">
    <text evidence="2">The sequence shown here is derived from an EMBL/GenBank/DDBJ whole genome shotgun (WGS) entry which is preliminary data.</text>
</comment>
<dbReference type="OrthoDB" id="341511at2759"/>
<dbReference type="Proteomes" id="UP000774326">
    <property type="component" value="Unassembled WGS sequence"/>
</dbReference>
<evidence type="ECO:0000259" key="1">
    <source>
        <dbReference type="Pfam" id="PF08585"/>
    </source>
</evidence>
<sequence>MSTTLTQQSFLFTDITKPPLNFKNHPKSDRAKLASQFSAPNSHSNTSKITHETLFQVVWVENISMSKAVILDELKVLNGGSENSGVGADRLRFGNKRATSGAQPNPADRVIRDVVIDDEDQQQDGGNKDHHQVGNSGIQSSKCFYKLTLQDSQKNLIYAIEMEKLPFLSGAVSLTGWPIHLGSKLLLKEGTDIIKGVIMLRRNDVEFIGGSVRDWNTGLEERIIKIMEDEIKNIQ</sequence>
<name>A0A9P8Q3X8_WICPI</name>
<accession>A0A9P8Q3X8</accession>
<dbReference type="Pfam" id="PF08585">
    <property type="entry name" value="RMI1_N_C"/>
    <property type="match status" value="1"/>
</dbReference>
<keyword evidence="3" id="KW-1185">Reference proteome</keyword>
<reference evidence="2" key="1">
    <citation type="journal article" date="2021" name="Open Biol.">
        <title>Shared evolutionary footprints suggest mitochondrial oxidative damage underlies multiple complex I losses in fungi.</title>
        <authorList>
            <person name="Schikora-Tamarit M.A."/>
            <person name="Marcet-Houben M."/>
            <person name="Nosek J."/>
            <person name="Gabaldon T."/>
        </authorList>
    </citation>
    <scope>NUCLEOTIDE SEQUENCE</scope>
    <source>
        <strain evidence="2">CBS2887</strain>
    </source>
</reference>
<organism evidence="2 3">
    <name type="scientific">Wickerhamomyces pijperi</name>
    <name type="common">Yeast</name>
    <name type="synonym">Pichia pijperi</name>
    <dbReference type="NCBI Taxonomy" id="599730"/>
    <lineage>
        <taxon>Eukaryota</taxon>
        <taxon>Fungi</taxon>
        <taxon>Dikarya</taxon>
        <taxon>Ascomycota</taxon>
        <taxon>Saccharomycotina</taxon>
        <taxon>Saccharomycetes</taxon>
        <taxon>Phaffomycetales</taxon>
        <taxon>Wickerhamomycetaceae</taxon>
        <taxon>Wickerhamomyces</taxon>
    </lineage>
</organism>
<gene>
    <name evidence="2" type="ORF">WICPIJ_006316</name>
</gene>
<evidence type="ECO:0000313" key="3">
    <source>
        <dbReference type="Proteomes" id="UP000774326"/>
    </source>
</evidence>